<dbReference type="InterPro" id="IPR057326">
    <property type="entry name" value="KR_dom"/>
</dbReference>
<dbReference type="SMART" id="SM00906">
    <property type="entry name" value="Fungal_trans"/>
    <property type="match status" value="1"/>
</dbReference>
<comment type="caution">
    <text evidence="18">The sequence shown here is derived from an EMBL/GenBank/DDBJ whole genome shotgun (WGS) entry which is preliminary data.</text>
</comment>
<evidence type="ECO:0000256" key="10">
    <source>
        <dbReference type="ARBA" id="ARBA00023002"/>
    </source>
</evidence>
<feature type="region of interest" description="N-terminal hotdog fold" evidence="13">
    <location>
        <begin position="2334"/>
        <end position="2462"/>
    </location>
</feature>
<keyword evidence="11" id="KW-0539">Nucleus</keyword>
<feature type="compositionally biased region" description="Polar residues" evidence="14">
    <location>
        <begin position="33"/>
        <end position="46"/>
    </location>
</feature>
<dbReference type="GO" id="GO:1901336">
    <property type="term" value="P:lactone biosynthetic process"/>
    <property type="evidence" value="ECO:0007669"/>
    <property type="project" value="UniProtKB-ARBA"/>
</dbReference>
<dbReference type="InterPro" id="IPR020807">
    <property type="entry name" value="PKS_DH"/>
</dbReference>
<feature type="transmembrane region" description="Helical" evidence="15">
    <location>
        <begin position="559"/>
        <end position="580"/>
    </location>
</feature>
<keyword evidence="3" id="KW-0596">Phosphopantetheine</keyword>
<keyword evidence="12" id="KW-0511">Multifunctional enzyme</keyword>
<dbReference type="Gene3D" id="3.90.180.10">
    <property type="entry name" value="Medium-chain alcohol dehydrogenases, catalytic domain"/>
    <property type="match status" value="1"/>
</dbReference>
<dbReference type="CDD" id="cd04190">
    <property type="entry name" value="Chitin_synth_C"/>
    <property type="match status" value="1"/>
</dbReference>
<dbReference type="GO" id="GO:0032259">
    <property type="term" value="P:methylation"/>
    <property type="evidence" value="ECO:0007669"/>
    <property type="project" value="UniProtKB-KW"/>
</dbReference>
<dbReference type="CDD" id="cd12148">
    <property type="entry name" value="fungal_TF_MHR"/>
    <property type="match status" value="1"/>
</dbReference>
<dbReference type="Pfam" id="PF04082">
    <property type="entry name" value="Fungal_trans"/>
    <property type="match status" value="1"/>
</dbReference>
<dbReference type="InterPro" id="IPR049900">
    <property type="entry name" value="PKS_mFAS_DH"/>
</dbReference>
<keyword evidence="15" id="KW-0472">Membrane</keyword>
<accession>A0A401KXR9</accession>
<dbReference type="InterPro" id="IPR016035">
    <property type="entry name" value="Acyl_Trfase/lysoPLipase"/>
</dbReference>
<dbReference type="GO" id="GO:0008168">
    <property type="term" value="F:methyltransferase activity"/>
    <property type="evidence" value="ECO:0007669"/>
    <property type="project" value="UniProtKB-KW"/>
</dbReference>
<dbReference type="InterPro" id="IPR036291">
    <property type="entry name" value="NAD(P)-bd_dom_sf"/>
</dbReference>
<dbReference type="STRING" id="105351.A0A401KXR9"/>
<dbReference type="Gene3D" id="3.40.47.10">
    <property type="match status" value="1"/>
</dbReference>
<dbReference type="InterPro" id="IPR016036">
    <property type="entry name" value="Malonyl_transacylase_ACP-bd"/>
</dbReference>
<name>A0A401KXR9_ASPAW</name>
<dbReference type="PROSITE" id="PS52004">
    <property type="entry name" value="KS3_2"/>
    <property type="match status" value="1"/>
</dbReference>
<feature type="compositionally biased region" description="Polar residues" evidence="14">
    <location>
        <begin position="83"/>
        <end position="100"/>
    </location>
</feature>
<evidence type="ECO:0000256" key="4">
    <source>
        <dbReference type="ARBA" id="ARBA00022475"/>
    </source>
</evidence>
<dbReference type="GO" id="GO:0006351">
    <property type="term" value="P:DNA-templated transcription"/>
    <property type="evidence" value="ECO:0007669"/>
    <property type="project" value="InterPro"/>
</dbReference>
<evidence type="ECO:0000259" key="16">
    <source>
        <dbReference type="PROSITE" id="PS52004"/>
    </source>
</evidence>
<dbReference type="Pfam" id="PF01644">
    <property type="entry name" value="Chitin_synth_1"/>
    <property type="match status" value="1"/>
</dbReference>
<protein>
    <recommendedName>
        <fullName evidence="2">chitin synthase</fullName>
        <ecNumber evidence="2">2.4.1.16</ecNumber>
    </recommendedName>
</protein>
<dbReference type="GO" id="GO:0003677">
    <property type="term" value="F:DNA binding"/>
    <property type="evidence" value="ECO:0007669"/>
    <property type="project" value="InterPro"/>
</dbReference>
<evidence type="ECO:0000256" key="2">
    <source>
        <dbReference type="ARBA" id="ARBA00012543"/>
    </source>
</evidence>
<feature type="domain" description="PKS/mFAS DH" evidence="17">
    <location>
        <begin position="2334"/>
        <end position="2620"/>
    </location>
</feature>
<evidence type="ECO:0000256" key="15">
    <source>
        <dbReference type="SAM" id="Phobius"/>
    </source>
</evidence>
<dbReference type="Pfam" id="PF00109">
    <property type="entry name" value="ketoacyl-synt"/>
    <property type="match status" value="1"/>
</dbReference>
<comment type="subcellular location">
    <subcellularLocation>
        <location evidence="1">Cell membrane</location>
        <topology evidence="1">Multi-pass membrane protein</topology>
    </subcellularLocation>
</comment>
<evidence type="ECO:0000256" key="8">
    <source>
        <dbReference type="ARBA" id="ARBA00022679"/>
    </source>
</evidence>
<dbReference type="InterPro" id="IPR042104">
    <property type="entry name" value="PKS_dehydratase_sf"/>
</dbReference>
<dbReference type="InterPro" id="IPR029044">
    <property type="entry name" value="Nucleotide-diphossugar_trans"/>
</dbReference>
<dbReference type="InterPro" id="IPR029063">
    <property type="entry name" value="SAM-dependent_MTases_sf"/>
</dbReference>
<dbReference type="Pfam" id="PF00698">
    <property type="entry name" value="Acyl_transf_1"/>
    <property type="match status" value="1"/>
</dbReference>
<dbReference type="InterPro" id="IPR016039">
    <property type="entry name" value="Thiolase-like"/>
</dbReference>
<dbReference type="SMART" id="SM00825">
    <property type="entry name" value="PKS_KS"/>
    <property type="match status" value="1"/>
</dbReference>
<feature type="domain" description="Ketosynthase family 3 (KS3)" evidence="16">
    <location>
        <begin position="1453"/>
        <end position="1870"/>
    </location>
</feature>
<feature type="region of interest" description="Disordered" evidence="14">
    <location>
        <begin position="1"/>
        <end position="102"/>
    </location>
</feature>
<dbReference type="InterPro" id="IPR056501">
    <property type="entry name" value="NAD-bd_HRPKS_sdrA"/>
</dbReference>
<sequence length="3911" mass="434513">MEDAHDQSSRPLSFELESNHHSLRQLTPPIYTSYPSNENEDVSQSLLPAPPNDRYPPTRSQWPPDTIQGNSSEDPHQKIESEVASQTSWQRRQTTKSSSGLRRYPTRRINLVQGSVLSVDYPVPSAVRNSVEAKYRDSSDATAEEFTHLRYTAATCNPDDFTIRNGYNLRAAMFNRHTEILIAITYYNEDKVLTARTLHGVMQNIRDIVNLKKTQFWDKGGPAWQKIVVCLVFDGIGPCDKNTLDVLATVGIYQDGIMKHDVDGKETVAHIVDNPDNLPPVQMIFCLKQKNSKKINSHRWLFNAFGRILNPEVCILIDAGTKPGHKSLLALWEAFYNNKHLGGACGEIHALLGPRWEKLVNPLVSAQNFEYKISNILDKPLESAFGYVSVLPGAFSAYRYRAIMGRPLEQYFHGDHTLSKKLGKKGIEGMNIFKKNMFLAEDRILCFELVAKAGYKWTLSYVKASKGETDVPEAPPEFLSQRRRWLNGSFAASLYSVMHFNRIYKSGHNLLRLVFLHVQLIYNISSYWLTTSVIMDIVGTPSATNKNKGWPFGNDASPIVNNIIKALYLAFLMQQFFLALGNRPKGSQTSYILTFLYFAIVQLYILILSFYLVAQAFSGGNIDLDFDNGAGGFVGSFFTSTTGLVLIALVSTYGTYIIASILYCDPWHLLTSSWAYFLGMPSTINVLNVYAFCNWHDVSWGTKGSDDTASLPSAKTMKSVTQKSFVEEVDKPQVDIDIDFECTVRRALSPWQEPKEKKEVQLEDSYKTFRTNLVLLWTLCNGLLALLINNDSVRNLCLTVRCDKEDPCGNCQDQMTDCTRLRGMKRLPKLPKREAVQTRTRGSRIPRDRTLVSQLLITGRRSRQVSVEQSSEGSMLNDLPPPIEHGLLDLPDDLYSPLIGPTIDTNYELPGWVSLIPLTDAQIIKQPNSGQSLELVRGRHQTLEFALSIASQLLGGMSRCTGMLFETTRNEELHSFPPIELLYWMLNDIGSNRFGSYVQDFFRHISNETLKRMGLSILLGTATASDALLYTVCVNSVAYKFLDTVAAIESDTILAQSLRHSALLYRETAQRALRKITLFTESSLPLLQATLCGIFLYQGLGDVSTCQELTKTACRVCMDIGLHPDATGMQNLNEEEYYCFMWCYILDRNYAWKIGRPGILTLGPDTRVDPPTSRPIISTLLLIYLELAKIQDTMIPFLIDSSTGDWNVCRAFNSVASQLLRDMYAIRGKIDQIESPSPNWTGLDVSSEMASLNFSYHSIMTSILYLHQIAPGQVTIETCLTSARQELRALITICESNNTPKTVAYLHWTLLYYPITACFALFCNAVATCHHGDFQILKALANCLAHSGTMSQPIATMQNLFQQFVALSRCFLSEENLTLNYSGGNNIRWDLEVLAVWASKPRVHLSHMAINNGSEHVVEAVAIHIEDVGEPHHSEQPPTTLWSQIDEQPSGSLPLIAIVGMGMRFPGNIRTAEEFWSLLVEKRSALGEIPPGRYLGDSFYHPTRPHEIKTKHGYFLQEEYLGKVDKDFVGKPSEAGSLDPQQRLLLEVVWECMENAGQSDWRGRDIGCFVGSFGEDWLEITSKDTQYIDRFRAMGTGDFAFANRISFEFDLKGPSITYKTACSSSLVALHQACQSIYSGDCSAAIVGGSSIIFSPTMSVTMSDNLVLAPDGRCKTFDASADGYGRGEGINAIFIKPLDAAIRNGDPIRAIIRSTATNSDGRTPNISTPDRESQETLIRRAYSRAEISDPCQTALFECHGTGTTIGDVTETQAVTSIFGEKGIFIGAVKPNVGHMEGASGLTSVIKAVLSLEHRQIPPNIYFETPHPEIPFEVGKLEVPIDTLPWPEDKEARVSVNSFGIGGANAHVILDAFQQRDIISAPRKYSHQILALSAWGANALNKKIEQLQSYIEQHPRALKNVAFTFSSRRDHLSHRAFVVTDGDAINTDAFQRGHLPELQASELIFAFTGQGAQWPGMARSLIDAYSQFSNDLQIMDATLKGLPIPPKWLLHDTLMNGDQTTMDRAECSQPLCTAIQLAMINLLASCGIHPSKVIGHSSGEIAAAYASGAIPMETAIILAYYRGQVSSQCEGKGAMMAVGMGPKQVRSYITDGIVVACYNSPESVTLSGDRASLEEVASRIRSDTPDTLIKMLPIQVAYHSSHMMFAAAHYEELIRPYVTCRPKLAAQIFSTMTGQEIQNTSQLDAAYWRANLESPVQFTAAMSTALKSVSKLPQLPLVLEIGPHSALSGPIRQISKDVEISNTYCPTVVRGQDSTSTFLQAVGQAYLHGSRVRFEAVNGPGTCLKDIPPYPWQYDDLGWAESRPPRQWRLRKFPHHELLGSRTLESGDLEPSWRNILRLDEVPWIWDHNVSGQIVFPCAGYIAMVAEAARQITSFDKILLRNILIRNALLLGPSLEYELLTSMRPVTVNDLVESSWYEFTVCSYDGNSWKKHCSGQVMSGTPSDPPPPSRPLVYPRPLSSPYLYRQLKKAGLKYGTTFQGLRDITVSPSTYEAAATVEDDPRLHSGRYLIHPTAIDQCLQLHCVAACRGIAPGVGVVGVPSYIGAVYLTHSSETMSLVVNPTSSGPMSGRLGGDSCLIRSDSSIALSMWDARFFALQSESAIVREEPFLCSHMNYEPEIRLNLTKGLIKRAGVDTGLETTARLATLAILDFDVLVRDSTPTVPHMTKYQQWIQSEALRIRTEDYHSIEEARDWARMSPGERLSLWKALLDKVPDPRLSGFFADARYCLESEMESLMAGKSSAAQVLAPRDSWKDIYAYAVNIFDWDRFFRLVAHSSPQLRILEIGAGTGSATVAALRALVDASGDRSFARYVVTDVTPGFLIPLQEQHGNQLEYAVLDISLSPADQGFDVGGFDLVIASNVIHATPSLNKTLINVKTLLRPGGWFFLHELSADVPYVDWVMGALPGWWLGDSDQRLDRPYVKVDRWNDELTKAGFLEMEDFVDDEDFPFQLSATMIARSAPLKPSVPVVSLLGTPQTQQHPWVAVIEKKLANQGYTVRWCVLGDFVEEGVVISLLDLDGPSLYDLSEESFSSLRNYLSVAQRTFWVTRLSQKTCSDPRYGLIQGFSRTIRAETGIDFRTLEVDDFNDTTAGLLVRVFNEFLDEKANPSGRDYEYTIEDSIVYTTRCNFLSKEKQLEVEGNCGPLRLHPGVRGVLDTLQWVEEERQMELKPDEVEVEMKYLSLNFKDLMFALGLLVTDLPLGIEGSGVVRRVGSEVVDLHAGDAVIVIQQGTFKTQLVTRETNCMRIPDGISLEQASAMPCVYATAIYSLLTIGNLNKGQTVLIHSACGGVGLAAIDICRMVGAEIYATVSSEEKIQFLMKNFNLPRDRIFDSRSVSFRRGVLAATNERGVDLVLNSLAGELLHASWDCVAPMGKMIEIGKRDMLEHGKLEMVHFANNRSFFGVDLSEMLDDYPDLVRGAINEMFTYCQEGRLQAQLFPRIFEADDIGSAFRHMQTGRHIGKIVVKMPEVSHSLKYKPIEKRYIFSPTRSYLLVGGFGGIGRVLATWMVTNGARHLVIMSRSAGQSESDQAYVKELESQGCTVAVVHGSVEDAESVEQAVSASEHELAGIVNLSLVLQVGLPSLQTILESVLKLPNFGKDELFANMSYAQWMAPQGPKIRGTWNLHNACSEKQLDFFVLFSSVVGTSGNPGQSNYGAANTFVDSFVTYRRSLGLPATRVTLGAVEEVGNFSRNTRLVELFQTQSRFSLSEKEVIDAFRLALPHTNTTTDPPSLIASPLDIMVGVTSFLNPDQMEINNSKASFEQDVRFNIPSLMRTSKAEAHNQEADVLLRLFEAIANDPSFLNDPKCESTIICELGKRVGNFSAQAGLDEKQIASFPIDSLMGLEVKYWIRRSLDLETSVLEISQAKTVAGVAALVMKGLRTKYGISAEDGTG</sequence>
<dbReference type="InterPro" id="IPR049551">
    <property type="entry name" value="PKS_DH_C"/>
</dbReference>
<dbReference type="InterPro" id="IPR020841">
    <property type="entry name" value="PKS_Beta-ketoAc_synthase_dom"/>
</dbReference>
<proteinExistence type="predicted"/>
<dbReference type="Pfam" id="PF08240">
    <property type="entry name" value="ADH_N"/>
    <property type="match status" value="1"/>
</dbReference>
<dbReference type="InterPro" id="IPR007219">
    <property type="entry name" value="XnlR_reg_dom"/>
</dbReference>
<dbReference type="Proteomes" id="UP000286921">
    <property type="component" value="Unassembled WGS sequence"/>
</dbReference>
<feature type="compositionally biased region" description="Polar residues" evidence="14">
    <location>
        <begin position="1714"/>
        <end position="1727"/>
    </location>
</feature>
<dbReference type="Gene3D" id="3.40.50.720">
    <property type="entry name" value="NAD(P)-binding Rossmann-like Domain"/>
    <property type="match status" value="2"/>
</dbReference>
<dbReference type="Pfam" id="PF23114">
    <property type="entry name" value="NAD-bd_HRPKS_sdrA"/>
    <property type="match status" value="1"/>
</dbReference>
<dbReference type="GO" id="GO:0005886">
    <property type="term" value="C:plasma membrane"/>
    <property type="evidence" value="ECO:0007669"/>
    <property type="project" value="UniProtKB-SubCell"/>
</dbReference>
<dbReference type="EC" id="2.4.1.16" evidence="2"/>
<dbReference type="SMART" id="SM00822">
    <property type="entry name" value="PKS_KR"/>
    <property type="match status" value="1"/>
</dbReference>
<dbReference type="PANTHER" id="PTHR43775">
    <property type="entry name" value="FATTY ACID SYNTHASE"/>
    <property type="match status" value="1"/>
</dbReference>
<dbReference type="FunFam" id="3.40.50.720:FF:000209">
    <property type="entry name" value="Polyketide synthase Pks12"/>
    <property type="match status" value="1"/>
</dbReference>
<dbReference type="Pfam" id="PF02801">
    <property type="entry name" value="Ketoacyl-synt_C"/>
    <property type="match status" value="1"/>
</dbReference>
<evidence type="ECO:0000256" key="5">
    <source>
        <dbReference type="ARBA" id="ARBA00022553"/>
    </source>
</evidence>
<dbReference type="SUPFAM" id="SSF55048">
    <property type="entry name" value="Probable ACP-binding domain of malonyl-CoA ACP transacylase"/>
    <property type="match status" value="1"/>
</dbReference>
<dbReference type="GO" id="GO:0016491">
    <property type="term" value="F:oxidoreductase activity"/>
    <property type="evidence" value="ECO:0007669"/>
    <property type="project" value="UniProtKB-KW"/>
</dbReference>
<dbReference type="SMART" id="SM00827">
    <property type="entry name" value="PKS_AT"/>
    <property type="match status" value="1"/>
</dbReference>
<dbReference type="SUPFAM" id="SSF53448">
    <property type="entry name" value="Nucleotide-diphospho-sugar transferases"/>
    <property type="match status" value="1"/>
</dbReference>
<keyword evidence="19" id="KW-1185">Reference proteome</keyword>
<dbReference type="PANTHER" id="PTHR43775:SF49">
    <property type="entry name" value="SYNTHASE, PUTATIVE (JCVI)-RELATED"/>
    <property type="match status" value="1"/>
</dbReference>
<dbReference type="InterPro" id="IPR013154">
    <property type="entry name" value="ADH-like_N"/>
</dbReference>
<dbReference type="EMBL" id="BDHI01000015">
    <property type="protein sequence ID" value="GCB24096.1"/>
    <property type="molecule type" value="Genomic_DNA"/>
</dbReference>
<dbReference type="PROSITE" id="PS52019">
    <property type="entry name" value="PKS_MFAS_DH"/>
    <property type="match status" value="1"/>
</dbReference>
<dbReference type="GO" id="GO:0008270">
    <property type="term" value="F:zinc ion binding"/>
    <property type="evidence" value="ECO:0007669"/>
    <property type="project" value="InterPro"/>
</dbReference>
<keyword evidence="5" id="KW-0597">Phosphoprotein</keyword>
<dbReference type="Gene3D" id="3.40.366.10">
    <property type="entry name" value="Malonyl-Coenzyme A Acyl Carrier Protein, domain 2"/>
    <property type="match status" value="1"/>
</dbReference>
<dbReference type="SUPFAM" id="SSF52151">
    <property type="entry name" value="FabD/lysophospholipase-like"/>
    <property type="match status" value="1"/>
</dbReference>
<evidence type="ECO:0000256" key="1">
    <source>
        <dbReference type="ARBA" id="ARBA00004651"/>
    </source>
</evidence>
<feature type="transmembrane region" description="Helical" evidence="15">
    <location>
        <begin position="592"/>
        <end position="613"/>
    </location>
</feature>
<dbReference type="InterPro" id="IPR013217">
    <property type="entry name" value="Methyltransf_12"/>
</dbReference>
<dbReference type="GO" id="GO:0006633">
    <property type="term" value="P:fatty acid biosynthetic process"/>
    <property type="evidence" value="ECO:0007669"/>
    <property type="project" value="TreeGrafter"/>
</dbReference>
<dbReference type="InterPro" id="IPR014043">
    <property type="entry name" value="Acyl_transferase_dom"/>
</dbReference>
<dbReference type="Pfam" id="PF21089">
    <property type="entry name" value="PKS_DH_N"/>
    <property type="match status" value="1"/>
</dbReference>
<dbReference type="InterPro" id="IPR050091">
    <property type="entry name" value="PKS_NRPS_Biosynth_Enz"/>
</dbReference>
<keyword evidence="7" id="KW-0328">Glycosyltransferase</keyword>
<dbReference type="GO" id="GO:0004312">
    <property type="term" value="F:fatty acid synthase activity"/>
    <property type="evidence" value="ECO:0007669"/>
    <property type="project" value="TreeGrafter"/>
</dbReference>
<dbReference type="SUPFAM" id="SSF53335">
    <property type="entry name" value="S-adenosyl-L-methionine-dependent methyltransferases"/>
    <property type="match status" value="1"/>
</dbReference>
<organism evidence="18 19">
    <name type="scientific">Aspergillus awamori</name>
    <name type="common">Black koji mold</name>
    <dbReference type="NCBI Taxonomy" id="105351"/>
    <lineage>
        <taxon>Eukaryota</taxon>
        <taxon>Fungi</taxon>
        <taxon>Dikarya</taxon>
        <taxon>Ascomycota</taxon>
        <taxon>Pezizomycotina</taxon>
        <taxon>Eurotiomycetes</taxon>
        <taxon>Eurotiomycetidae</taxon>
        <taxon>Eurotiales</taxon>
        <taxon>Aspergillaceae</taxon>
        <taxon>Aspergillus</taxon>
    </lineage>
</organism>
<evidence type="ECO:0000259" key="17">
    <source>
        <dbReference type="PROSITE" id="PS52019"/>
    </source>
</evidence>
<dbReference type="Pfam" id="PF13602">
    <property type="entry name" value="ADH_zinc_N_2"/>
    <property type="match status" value="1"/>
</dbReference>
<dbReference type="SUPFAM" id="SSF50129">
    <property type="entry name" value="GroES-like"/>
    <property type="match status" value="1"/>
</dbReference>
<dbReference type="InterPro" id="IPR049552">
    <property type="entry name" value="PKS_DH_N"/>
</dbReference>
<evidence type="ECO:0000256" key="6">
    <source>
        <dbReference type="ARBA" id="ARBA00022603"/>
    </source>
</evidence>
<dbReference type="Gene3D" id="3.10.129.110">
    <property type="entry name" value="Polyketide synthase dehydratase"/>
    <property type="match status" value="1"/>
</dbReference>
<dbReference type="InterPro" id="IPR014031">
    <property type="entry name" value="Ketoacyl_synth_C"/>
</dbReference>
<gene>
    <name evidence="18" type="ORF">AAWM_06981</name>
</gene>
<dbReference type="InterPro" id="IPR032821">
    <property type="entry name" value="PKS_assoc"/>
</dbReference>
<feature type="region of interest" description="C-terminal hotdog fold" evidence="13">
    <location>
        <begin position="2472"/>
        <end position="2620"/>
    </location>
</feature>
<evidence type="ECO:0000313" key="18">
    <source>
        <dbReference type="EMBL" id="GCB24096.1"/>
    </source>
</evidence>
<dbReference type="InterPro" id="IPR001227">
    <property type="entry name" value="Ac_transferase_dom_sf"/>
</dbReference>
<keyword evidence="15" id="KW-0812">Transmembrane</keyword>
<feature type="region of interest" description="Disordered" evidence="14">
    <location>
        <begin position="1714"/>
        <end position="1733"/>
    </location>
</feature>
<feature type="transmembrane region" description="Helical" evidence="15">
    <location>
        <begin position="633"/>
        <end position="662"/>
    </location>
</feature>
<feature type="active site" description="Proton donor; for dehydratase activity" evidence="13">
    <location>
        <position position="2534"/>
    </location>
</feature>
<dbReference type="Pfam" id="PF14765">
    <property type="entry name" value="PS-DH"/>
    <property type="match status" value="1"/>
</dbReference>
<dbReference type="InterPro" id="IPR013968">
    <property type="entry name" value="PKS_KR"/>
</dbReference>
<evidence type="ECO:0000256" key="13">
    <source>
        <dbReference type="PROSITE-ProRule" id="PRU01363"/>
    </source>
</evidence>
<keyword evidence="9 15" id="KW-1133">Transmembrane helix</keyword>
<keyword evidence="6" id="KW-0489">Methyltransferase</keyword>
<dbReference type="Gene3D" id="3.40.50.150">
    <property type="entry name" value="Vaccinia Virus protein VP39"/>
    <property type="match status" value="1"/>
</dbReference>
<dbReference type="SUPFAM" id="SSF51735">
    <property type="entry name" value="NAD(P)-binding Rossmann-fold domains"/>
    <property type="match status" value="2"/>
</dbReference>
<evidence type="ECO:0000256" key="9">
    <source>
        <dbReference type="ARBA" id="ARBA00022989"/>
    </source>
</evidence>
<dbReference type="InterPro" id="IPR014030">
    <property type="entry name" value="Ketoacyl_synth_N"/>
</dbReference>
<dbReference type="Pfam" id="PF08659">
    <property type="entry name" value="KR"/>
    <property type="match status" value="2"/>
</dbReference>
<evidence type="ECO:0000256" key="7">
    <source>
        <dbReference type="ARBA" id="ARBA00022676"/>
    </source>
</evidence>
<dbReference type="InterPro" id="IPR013616">
    <property type="entry name" value="Chitin_synth_N"/>
</dbReference>
<evidence type="ECO:0000256" key="3">
    <source>
        <dbReference type="ARBA" id="ARBA00022450"/>
    </source>
</evidence>
<evidence type="ECO:0000256" key="14">
    <source>
        <dbReference type="SAM" id="MobiDB-lite"/>
    </source>
</evidence>
<dbReference type="CDD" id="cd00833">
    <property type="entry name" value="PKS"/>
    <property type="match status" value="1"/>
</dbReference>
<feature type="compositionally biased region" description="Polar residues" evidence="14">
    <location>
        <begin position="58"/>
        <end position="72"/>
    </location>
</feature>
<evidence type="ECO:0000256" key="12">
    <source>
        <dbReference type="ARBA" id="ARBA00023268"/>
    </source>
</evidence>
<dbReference type="GO" id="GO:0044550">
    <property type="term" value="P:secondary metabolite biosynthetic process"/>
    <property type="evidence" value="ECO:0007669"/>
    <property type="project" value="TreeGrafter"/>
</dbReference>
<keyword evidence="4" id="KW-1003">Cell membrane</keyword>
<dbReference type="CDD" id="cd05195">
    <property type="entry name" value="enoyl_red"/>
    <property type="match status" value="1"/>
</dbReference>
<dbReference type="GO" id="GO:0004100">
    <property type="term" value="F:chitin synthase activity"/>
    <property type="evidence" value="ECO:0007669"/>
    <property type="project" value="UniProtKB-EC"/>
</dbReference>
<dbReference type="InterPro" id="IPR011032">
    <property type="entry name" value="GroES-like_sf"/>
</dbReference>
<evidence type="ECO:0000313" key="19">
    <source>
        <dbReference type="Proteomes" id="UP000286921"/>
    </source>
</evidence>
<dbReference type="CDD" id="cd02440">
    <property type="entry name" value="AdoMet_MTases"/>
    <property type="match status" value="1"/>
</dbReference>
<feature type="active site" description="Proton acceptor; for dehydratase activity" evidence="13">
    <location>
        <position position="2366"/>
    </location>
</feature>
<keyword evidence="8" id="KW-0808">Transferase</keyword>
<dbReference type="SMART" id="SM00829">
    <property type="entry name" value="PKS_ER"/>
    <property type="match status" value="1"/>
</dbReference>
<dbReference type="Pfam" id="PF08242">
    <property type="entry name" value="Methyltransf_12"/>
    <property type="match status" value="1"/>
</dbReference>
<dbReference type="Pfam" id="PF08407">
    <property type="entry name" value="Chitin_synth_1N"/>
    <property type="match status" value="1"/>
</dbReference>
<dbReference type="InterPro" id="IPR020843">
    <property type="entry name" value="ER"/>
</dbReference>
<keyword evidence="10" id="KW-0560">Oxidoreductase</keyword>
<evidence type="ECO:0000256" key="11">
    <source>
        <dbReference type="ARBA" id="ARBA00023242"/>
    </source>
</evidence>
<reference evidence="18 19" key="1">
    <citation type="submission" date="2016-09" db="EMBL/GenBank/DDBJ databases">
        <title>Aspergillus awamori IFM 58123T.</title>
        <authorList>
            <person name="Kusuya Y."/>
            <person name="Shimizu M."/>
            <person name="Takahashi H."/>
            <person name="Yaguchi T."/>
        </authorList>
    </citation>
    <scope>NUCLEOTIDE SEQUENCE [LARGE SCALE GENOMIC DNA]</scope>
    <source>
        <strain evidence="18 19">IFM 58123</strain>
    </source>
</reference>
<dbReference type="Pfam" id="PF16197">
    <property type="entry name" value="KAsynt_C_assoc"/>
    <property type="match status" value="1"/>
</dbReference>
<dbReference type="SMART" id="SM00826">
    <property type="entry name" value="PKS_DH"/>
    <property type="match status" value="1"/>
</dbReference>
<dbReference type="SUPFAM" id="SSF53901">
    <property type="entry name" value="Thiolase-like"/>
    <property type="match status" value="1"/>
</dbReference>